<gene>
    <name evidence="2" type="ORF">Zmor_020700</name>
</gene>
<evidence type="ECO:0000313" key="3">
    <source>
        <dbReference type="Proteomes" id="UP001168821"/>
    </source>
</evidence>
<accession>A0AA38I415</accession>
<feature type="compositionally biased region" description="Polar residues" evidence="1">
    <location>
        <begin position="88"/>
        <end position="110"/>
    </location>
</feature>
<evidence type="ECO:0000313" key="2">
    <source>
        <dbReference type="EMBL" id="KAJ3648933.1"/>
    </source>
</evidence>
<dbReference type="Proteomes" id="UP001168821">
    <property type="component" value="Unassembled WGS sequence"/>
</dbReference>
<sequence>MSDTKNFDGVLNTSETNAEQRDSKVNAENGVSSARPSMVSSAEQSADVPASAKQSIASNMDEKTIASETTGINPEANIRESVILSPKVPQSLSSSPGQSFGTAKSHTDSQLPGDDRARKSVSLRSAVTEGSASAFSGFSGTRSLTLEKSSVGSIPSSGSRAWSAGRYLNSTDLIATVEQLQKNVKHLELENIVFLHFLEKNDPDLAAGLDTAVKFEQVAQERASISARKLTLSRPSRRESLFFGSTTSLVSPSGVGVQEKEGPK</sequence>
<name>A0AA38I415_9CUCU</name>
<protein>
    <submittedName>
        <fullName evidence="2">Uncharacterized protein</fullName>
    </submittedName>
</protein>
<evidence type="ECO:0000256" key="1">
    <source>
        <dbReference type="SAM" id="MobiDB-lite"/>
    </source>
</evidence>
<dbReference type="EMBL" id="JALNTZ010000006">
    <property type="protein sequence ID" value="KAJ3648933.1"/>
    <property type="molecule type" value="Genomic_DNA"/>
</dbReference>
<reference evidence="2" key="1">
    <citation type="journal article" date="2023" name="G3 (Bethesda)">
        <title>Whole genome assemblies of Zophobas morio and Tenebrio molitor.</title>
        <authorList>
            <person name="Kaur S."/>
            <person name="Stinson S.A."/>
            <person name="diCenzo G.C."/>
        </authorList>
    </citation>
    <scope>NUCLEOTIDE SEQUENCE</scope>
    <source>
        <strain evidence="2">QUZm001</strain>
    </source>
</reference>
<comment type="caution">
    <text evidence="2">The sequence shown here is derived from an EMBL/GenBank/DDBJ whole genome shotgun (WGS) entry which is preliminary data.</text>
</comment>
<keyword evidence="3" id="KW-1185">Reference proteome</keyword>
<proteinExistence type="predicted"/>
<dbReference type="AlphaFoldDB" id="A0AA38I415"/>
<organism evidence="2 3">
    <name type="scientific">Zophobas morio</name>
    <dbReference type="NCBI Taxonomy" id="2755281"/>
    <lineage>
        <taxon>Eukaryota</taxon>
        <taxon>Metazoa</taxon>
        <taxon>Ecdysozoa</taxon>
        <taxon>Arthropoda</taxon>
        <taxon>Hexapoda</taxon>
        <taxon>Insecta</taxon>
        <taxon>Pterygota</taxon>
        <taxon>Neoptera</taxon>
        <taxon>Endopterygota</taxon>
        <taxon>Coleoptera</taxon>
        <taxon>Polyphaga</taxon>
        <taxon>Cucujiformia</taxon>
        <taxon>Tenebrionidae</taxon>
        <taxon>Zophobas</taxon>
    </lineage>
</organism>
<feature type="region of interest" description="Disordered" evidence="1">
    <location>
        <begin position="1"/>
        <end position="123"/>
    </location>
</feature>
<feature type="compositionally biased region" description="Polar residues" evidence="1">
    <location>
        <begin position="29"/>
        <end position="44"/>
    </location>
</feature>